<dbReference type="PANTHER" id="PTHR31157">
    <property type="entry name" value="SCP DOMAIN-CONTAINING PROTEIN"/>
    <property type="match status" value="1"/>
</dbReference>
<dbReference type="CDD" id="cd05379">
    <property type="entry name" value="CAP_bacterial"/>
    <property type="match status" value="1"/>
</dbReference>
<organism evidence="2 3">
    <name type="scientific">Dulcicalothrix desertica PCC 7102</name>
    <dbReference type="NCBI Taxonomy" id="232991"/>
    <lineage>
        <taxon>Bacteria</taxon>
        <taxon>Bacillati</taxon>
        <taxon>Cyanobacteriota</taxon>
        <taxon>Cyanophyceae</taxon>
        <taxon>Nostocales</taxon>
        <taxon>Calotrichaceae</taxon>
        <taxon>Dulcicalothrix</taxon>
    </lineage>
</organism>
<protein>
    <recommendedName>
        <fullName evidence="1">SCP domain-containing protein</fullName>
    </recommendedName>
</protein>
<dbReference type="SMART" id="SM00198">
    <property type="entry name" value="SCP"/>
    <property type="match status" value="1"/>
</dbReference>
<dbReference type="PANTHER" id="PTHR31157:SF1">
    <property type="entry name" value="SCP DOMAIN-CONTAINING PROTEIN"/>
    <property type="match status" value="1"/>
</dbReference>
<dbReference type="EMBL" id="RSCL01000006">
    <property type="protein sequence ID" value="RUT06447.1"/>
    <property type="molecule type" value="Genomic_DNA"/>
</dbReference>
<dbReference type="Gene3D" id="3.40.33.10">
    <property type="entry name" value="CAP"/>
    <property type="match status" value="1"/>
</dbReference>
<proteinExistence type="predicted"/>
<dbReference type="InterPro" id="IPR035940">
    <property type="entry name" value="CAP_sf"/>
</dbReference>
<name>A0A3S1CFN2_9CYAN</name>
<gene>
    <name evidence="2" type="ORF">DSM106972_027040</name>
</gene>
<comment type="caution">
    <text evidence="2">The sequence shown here is derived from an EMBL/GenBank/DDBJ whole genome shotgun (WGS) entry which is preliminary data.</text>
</comment>
<evidence type="ECO:0000259" key="1">
    <source>
        <dbReference type="SMART" id="SM00198"/>
    </source>
</evidence>
<dbReference type="InterPro" id="IPR014044">
    <property type="entry name" value="CAP_dom"/>
</dbReference>
<feature type="domain" description="SCP" evidence="1">
    <location>
        <begin position="42"/>
        <end position="168"/>
    </location>
</feature>
<dbReference type="SUPFAM" id="SSF55797">
    <property type="entry name" value="PR-1-like"/>
    <property type="match status" value="1"/>
</dbReference>
<evidence type="ECO:0000313" key="3">
    <source>
        <dbReference type="Proteomes" id="UP000271624"/>
    </source>
</evidence>
<dbReference type="Pfam" id="PF00188">
    <property type="entry name" value="CAP"/>
    <property type="match status" value="1"/>
</dbReference>
<reference evidence="2" key="2">
    <citation type="journal article" date="2019" name="Genome Biol. Evol.">
        <title>Day and night: Metabolic profiles and evolutionary relationships of six axenic non-marine cyanobacteria.</title>
        <authorList>
            <person name="Will S.E."/>
            <person name="Henke P."/>
            <person name="Boedeker C."/>
            <person name="Huang S."/>
            <person name="Brinkmann H."/>
            <person name="Rohde M."/>
            <person name="Jarek M."/>
            <person name="Friedl T."/>
            <person name="Seufert S."/>
            <person name="Schumacher M."/>
            <person name="Overmann J."/>
            <person name="Neumann-Schaal M."/>
            <person name="Petersen J."/>
        </authorList>
    </citation>
    <scope>NUCLEOTIDE SEQUENCE [LARGE SCALE GENOMIC DNA]</scope>
    <source>
        <strain evidence="2">PCC 7102</strain>
    </source>
</reference>
<accession>A0A3S1CFN2</accession>
<sequence length="174" mass="19755">MSSQLPLIKSYLPALRKKLLDLTNKSRQANFTLKRLFNMNQEFINRIVELTNAERQKAGLSLLRLNSQLAVAAQKHSSDMAVQDYFNHQAKNGSSPFDRIKATGYRYSRAAENIYAGGSTPEDAVKGWMNSPGHRQNILNPEYQEIGVGYYFLANDTGSVNYKHYWTQVFGTPM</sequence>
<evidence type="ECO:0000313" key="2">
    <source>
        <dbReference type="EMBL" id="RUT06447.1"/>
    </source>
</evidence>
<dbReference type="AlphaFoldDB" id="A0A3S1CFN2"/>
<reference evidence="2" key="1">
    <citation type="submission" date="2018-12" db="EMBL/GenBank/DDBJ databases">
        <authorList>
            <person name="Will S."/>
            <person name="Neumann-Schaal M."/>
            <person name="Henke P."/>
        </authorList>
    </citation>
    <scope>NUCLEOTIDE SEQUENCE</scope>
    <source>
        <strain evidence="2">PCC 7102</strain>
    </source>
</reference>
<dbReference type="Proteomes" id="UP000271624">
    <property type="component" value="Unassembled WGS sequence"/>
</dbReference>
<keyword evidence="3" id="KW-1185">Reference proteome</keyword>